<keyword evidence="1" id="KW-0472">Membrane</keyword>
<comment type="caution">
    <text evidence="2">The sequence shown here is derived from an EMBL/GenBank/DDBJ whole genome shotgun (WGS) entry which is preliminary data.</text>
</comment>
<dbReference type="Proteomes" id="UP000184334">
    <property type="component" value="Unassembled WGS sequence"/>
</dbReference>
<proteinExistence type="predicted"/>
<protein>
    <submittedName>
        <fullName evidence="2">Uncharacterized protein</fullName>
    </submittedName>
</protein>
<dbReference type="AlphaFoldDB" id="A0A1M4SMT4"/>
<accession>A0A1M4SMT4</accession>
<keyword evidence="3" id="KW-1185">Reference proteome</keyword>
<dbReference type="STRING" id="1122195.SAMN02745164_00240"/>
<reference evidence="2" key="1">
    <citation type="submission" date="2016-11" db="EMBL/GenBank/DDBJ databases">
        <authorList>
            <person name="Varghese N."/>
            <person name="Submissions S."/>
        </authorList>
    </citation>
    <scope>NUCLEOTIDE SEQUENCE [LARGE SCALE GENOMIC DNA]</scope>
    <source>
        <strain evidence="2">DSM 16785</strain>
    </source>
</reference>
<evidence type="ECO:0000313" key="2">
    <source>
        <dbReference type="EMBL" id="SHE33530.1"/>
    </source>
</evidence>
<keyword evidence="1" id="KW-0812">Transmembrane</keyword>
<feature type="transmembrane region" description="Helical" evidence="1">
    <location>
        <begin position="6"/>
        <end position="23"/>
    </location>
</feature>
<name>A0A1M4SMT4_MARH1</name>
<gene>
    <name evidence="2" type="ORF">SAMN02745164_00240</name>
</gene>
<dbReference type="EMBL" id="FQUI01000002">
    <property type="protein sequence ID" value="SHE33530.1"/>
    <property type="molecule type" value="Genomic_DNA"/>
</dbReference>
<evidence type="ECO:0000313" key="3">
    <source>
        <dbReference type="Proteomes" id="UP000184334"/>
    </source>
</evidence>
<evidence type="ECO:0000256" key="1">
    <source>
        <dbReference type="SAM" id="Phobius"/>
    </source>
</evidence>
<keyword evidence="1" id="KW-1133">Transmembrane helix</keyword>
<organism evidence="2 3">
    <name type="scientific">Marinitoga hydrogenitolerans (strain DSM 16785 / JCM 12826 / AT1271)</name>
    <dbReference type="NCBI Taxonomy" id="1122195"/>
    <lineage>
        <taxon>Bacteria</taxon>
        <taxon>Thermotogati</taxon>
        <taxon>Thermotogota</taxon>
        <taxon>Thermotogae</taxon>
        <taxon>Petrotogales</taxon>
        <taxon>Petrotogaceae</taxon>
        <taxon>Marinitoga</taxon>
    </lineage>
</organism>
<sequence>MRITVILLIMIILLNSITFYFYLKVKNMESIESKYSIFDVYMKARFYDKLILFMNNHPDIDQVELNGLIFKRDGNKIKVEEE</sequence>